<protein>
    <recommendedName>
        <fullName evidence="4">Secreted protein</fullName>
    </recommendedName>
</protein>
<organism evidence="2 3">
    <name type="scientific">[Candida] anglica</name>
    <dbReference type="NCBI Taxonomy" id="148631"/>
    <lineage>
        <taxon>Eukaryota</taxon>
        <taxon>Fungi</taxon>
        <taxon>Dikarya</taxon>
        <taxon>Ascomycota</taxon>
        <taxon>Saccharomycotina</taxon>
        <taxon>Pichiomycetes</taxon>
        <taxon>Debaryomycetaceae</taxon>
        <taxon>Kurtzmaniella</taxon>
    </lineage>
</organism>
<name>A0ABP0EDF5_9ASCO</name>
<proteinExistence type="predicted"/>
<reference evidence="2 3" key="1">
    <citation type="submission" date="2024-01" db="EMBL/GenBank/DDBJ databases">
        <authorList>
            <consortium name="Genoscope - CEA"/>
            <person name="William W."/>
        </authorList>
    </citation>
    <scope>NUCLEOTIDE SEQUENCE [LARGE SCALE GENOMIC DNA]</scope>
    <source>
        <strain evidence="2 3">29B2s-10</strain>
    </source>
</reference>
<evidence type="ECO:0000313" key="2">
    <source>
        <dbReference type="EMBL" id="CAK7899964.1"/>
    </source>
</evidence>
<feature type="chain" id="PRO_5045397963" description="Secreted protein" evidence="1">
    <location>
        <begin position="19"/>
        <end position="67"/>
    </location>
</feature>
<dbReference type="Proteomes" id="UP001497600">
    <property type="component" value="Chromosome C"/>
</dbReference>
<evidence type="ECO:0008006" key="4">
    <source>
        <dbReference type="Google" id="ProtNLM"/>
    </source>
</evidence>
<keyword evidence="1" id="KW-0732">Signal</keyword>
<keyword evidence="3" id="KW-1185">Reference proteome</keyword>
<accession>A0ABP0EDF5</accession>
<evidence type="ECO:0000313" key="3">
    <source>
        <dbReference type="Proteomes" id="UP001497600"/>
    </source>
</evidence>
<gene>
    <name evidence="2" type="ORF">CAAN4_C05116</name>
</gene>
<sequence length="67" mass="7742">MIFTLLCLLLRLWQIRVGISGCSTSYLKNVFHFCSNCSLIQSCDVDVLKYGKYILCPKRIIFVDFCV</sequence>
<feature type="signal peptide" evidence="1">
    <location>
        <begin position="1"/>
        <end position="18"/>
    </location>
</feature>
<dbReference type="EMBL" id="OZ004255">
    <property type="protein sequence ID" value="CAK7899964.1"/>
    <property type="molecule type" value="Genomic_DNA"/>
</dbReference>
<evidence type="ECO:0000256" key="1">
    <source>
        <dbReference type="SAM" id="SignalP"/>
    </source>
</evidence>